<feature type="region of interest" description="Disordered" evidence="1">
    <location>
        <begin position="1"/>
        <end position="59"/>
    </location>
</feature>
<dbReference type="Proteomes" id="UP000277212">
    <property type="component" value="Unassembled WGS sequence"/>
</dbReference>
<organism evidence="2 3">
    <name type="scientific">Fusarium kuroshium</name>
    <dbReference type="NCBI Taxonomy" id="2010991"/>
    <lineage>
        <taxon>Eukaryota</taxon>
        <taxon>Fungi</taxon>
        <taxon>Dikarya</taxon>
        <taxon>Ascomycota</taxon>
        <taxon>Pezizomycotina</taxon>
        <taxon>Sordariomycetes</taxon>
        <taxon>Hypocreomycetidae</taxon>
        <taxon>Hypocreales</taxon>
        <taxon>Nectriaceae</taxon>
        <taxon>Fusarium</taxon>
        <taxon>Fusarium solani species complex</taxon>
    </lineage>
</organism>
<evidence type="ECO:0000313" key="3">
    <source>
        <dbReference type="Proteomes" id="UP000277212"/>
    </source>
</evidence>
<name>A0A3M2RUI9_9HYPO</name>
<reference evidence="2 3" key="1">
    <citation type="submission" date="2017-06" db="EMBL/GenBank/DDBJ databases">
        <title>Comparative genomic analysis of Ambrosia Fusariam Clade fungi.</title>
        <authorList>
            <person name="Stajich J.E."/>
            <person name="Carrillo J."/>
            <person name="Kijimoto T."/>
            <person name="Eskalen A."/>
            <person name="O'Donnell K."/>
            <person name="Kasson M."/>
        </authorList>
    </citation>
    <scope>NUCLEOTIDE SEQUENCE [LARGE SCALE GENOMIC DNA]</scope>
    <source>
        <strain evidence="2">UCR3666</strain>
    </source>
</reference>
<comment type="caution">
    <text evidence="2">The sequence shown here is derived from an EMBL/GenBank/DDBJ whole genome shotgun (WGS) entry which is preliminary data.</text>
</comment>
<evidence type="ECO:0000313" key="2">
    <source>
        <dbReference type="EMBL" id="RMJ08832.1"/>
    </source>
</evidence>
<proteinExistence type="predicted"/>
<dbReference type="AlphaFoldDB" id="A0A3M2RUI9"/>
<protein>
    <submittedName>
        <fullName evidence="2">Uncharacterized protein</fullName>
    </submittedName>
</protein>
<feature type="compositionally biased region" description="Polar residues" evidence="1">
    <location>
        <begin position="1"/>
        <end position="21"/>
    </location>
</feature>
<sequence length="123" mass="12853">MLNSSGNDQHVTRWSASTVSAQCPVPTAQAPSKARVLPHRDHAAATDSGPRNSRRPFALLGLPTGALPAGPKDCFDGDNGLQSPAKQARLDALQRADSNAGSQCHIQVPLSSWNSASLSTLKS</sequence>
<gene>
    <name evidence="2" type="ORF">CDV36_011554</name>
</gene>
<evidence type="ECO:0000256" key="1">
    <source>
        <dbReference type="SAM" id="MobiDB-lite"/>
    </source>
</evidence>
<accession>A0A3M2RUI9</accession>
<dbReference type="EMBL" id="NKUJ01000268">
    <property type="protein sequence ID" value="RMJ08832.1"/>
    <property type="molecule type" value="Genomic_DNA"/>
</dbReference>
<keyword evidence="3" id="KW-1185">Reference proteome</keyword>
<dbReference type="OrthoDB" id="10571491at2759"/>